<dbReference type="EMBL" id="UINC01134244">
    <property type="protein sequence ID" value="SVD17664.1"/>
    <property type="molecule type" value="Genomic_DNA"/>
</dbReference>
<proteinExistence type="predicted"/>
<accession>A0A382T686</accession>
<feature type="compositionally biased region" description="Acidic residues" evidence="1">
    <location>
        <begin position="37"/>
        <end position="48"/>
    </location>
</feature>
<feature type="region of interest" description="Disordered" evidence="1">
    <location>
        <begin position="37"/>
        <end position="60"/>
    </location>
</feature>
<evidence type="ECO:0000256" key="1">
    <source>
        <dbReference type="SAM" id="MobiDB-lite"/>
    </source>
</evidence>
<evidence type="ECO:0000313" key="2">
    <source>
        <dbReference type="EMBL" id="SVD17664.1"/>
    </source>
</evidence>
<reference evidence="2" key="1">
    <citation type="submission" date="2018-05" db="EMBL/GenBank/DDBJ databases">
        <authorList>
            <person name="Lanie J.A."/>
            <person name="Ng W.-L."/>
            <person name="Kazmierczak K.M."/>
            <person name="Andrzejewski T.M."/>
            <person name="Davidsen T.M."/>
            <person name="Wayne K.J."/>
            <person name="Tettelin H."/>
            <person name="Glass J.I."/>
            <person name="Rusch D."/>
            <person name="Podicherti R."/>
            <person name="Tsui H.-C.T."/>
            <person name="Winkler M.E."/>
        </authorList>
    </citation>
    <scope>NUCLEOTIDE SEQUENCE</scope>
</reference>
<sequence length="265" mass="29326">MFNLWWVEDPDDEDYAANLELRWTVFLDGEQIFQYEDNEDDHDGDDYADGTGPCDQTRDDPCEYAESPTNDFPETVVQRGQTLSLEAEMKAFQAIYIYYDNMSRDSGMMIQANAVSFGKSNIGSDTVGFEFVEAWGTNVQEAIDGNFLTIIVDSIELDNSQQTSGYPQIGKGTTYSFNGTDVDSVTVTWKIEDEYAKIDQTIISFSYARKASTTTPPISINIVDLPVSSSGKAGGDGVLDKVLPGFEILAVSLALVAVSLKRREL</sequence>
<organism evidence="2">
    <name type="scientific">marine metagenome</name>
    <dbReference type="NCBI Taxonomy" id="408172"/>
    <lineage>
        <taxon>unclassified sequences</taxon>
        <taxon>metagenomes</taxon>
        <taxon>ecological metagenomes</taxon>
    </lineage>
</organism>
<protein>
    <submittedName>
        <fullName evidence="2">Uncharacterized protein</fullName>
    </submittedName>
</protein>
<gene>
    <name evidence="2" type="ORF">METZ01_LOCUS370518</name>
</gene>
<name>A0A382T686_9ZZZZ</name>
<dbReference type="AlphaFoldDB" id="A0A382T686"/>